<evidence type="ECO:0000313" key="6">
    <source>
        <dbReference type="EMBL" id="EEG73600.1"/>
    </source>
</evidence>
<dbReference type="Gene3D" id="3.40.50.2300">
    <property type="match status" value="2"/>
</dbReference>
<dbReference type="Pfam" id="PF13407">
    <property type="entry name" value="Peripla_BP_4"/>
    <property type="match status" value="1"/>
</dbReference>
<dbReference type="RefSeq" id="WP_006443637.1">
    <property type="nucleotide sequence ID" value="NZ_CP036524.1"/>
</dbReference>
<dbReference type="PROSITE" id="PS51257">
    <property type="entry name" value="PROKAR_LIPOPROTEIN"/>
    <property type="match status" value="1"/>
</dbReference>
<evidence type="ECO:0000313" key="7">
    <source>
        <dbReference type="Proteomes" id="UP000004893"/>
    </source>
</evidence>
<name>C0C2H6_9FIRM</name>
<keyword evidence="7" id="KW-1185">Reference proteome</keyword>
<dbReference type="HOGENOM" id="CLU_037628_3_1_9"/>
<dbReference type="InterPro" id="IPR028082">
    <property type="entry name" value="Peripla_BP_I"/>
</dbReference>
<dbReference type="STRING" id="553973.CLOHYLEM_06282"/>
<dbReference type="AlphaFoldDB" id="C0C2H6"/>
<dbReference type="OrthoDB" id="9769193at2"/>
<dbReference type="EMBL" id="ABYI02000023">
    <property type="protein sequence ID" value="EEG73600.1"/>
    <property type="molecule type" value="Genomic_DNA"/>
</dbReference>
<evidence type="ECO:0000256" key="1">
    <source>
        <dbReference type="ARBA" id="ARBA00004196"/>
    </source>
</evidence>
<dbReference type="PANTHER" id="PTHR46847">
    <property type="entry name" value="D-ALLOSE-BINDING PERIPLASMIC PROTEIN-RELATED"/>
    <property type="match status" value="1"/>
</dbReference>
<gene>
    <name evidence="6" type="ORF">CLOHYLEM_06282</name>
</gene>
<dbReference type="GO" id="GO:0030313">
    <property type="term" value="C:cell envelope"/>
    <property type="evidence" value="ECO:0007669"/>
    <property type="project" value="UniProtKB-SubCell"/>
</dbReference>
<comment type="similarity">
    <text evidence="2">Belongs to the bacterial solute-binding protein 2 family.</text>
</comment>
<feature type="domain" description="Periplasmic binding protein" evidence="5">
    <location>
        <begin position="55"/>
        <end position="313"/>
    </location>
</feature>
<dbReference type="eggNOG" id="COG1879">
    <property type="taxonomic scope" value="Bacteria"/>
</dbReference>
<protein>
    <recommendedName>
        <fullName evidence="5">Periplasmic binding protein domain-containing protein</fullName>
    </recommendedName>
</protein>
<evidence type="ECO:0000256" key="4">
    <source>
        <dbReference type="SAM" id="SignalP"/>
    </source>
</evidence>
<sequence>MKKINNLHKLLMTVLMIAMLAFAFTGCTSGPQKEEKTESKSNNDKSSLEGLKIGFCVTNRDQFQTEQEGIAKELCDSKGIELSVADAKEDISTQISQVSSFVNAGCDLLMINCVDAESIQEIINAAGDVPCVFFNRMPSDHSVFDENHYYVGMSDYDCGYDMGKFMAEWLKDNNKTDTADGVLFLGPLGATNTVSRTDGIKKGLADSGYKVNWVFEDTAEWDRSKAMDKFTQFMGSGKKFDFIAANNDDMALGCIEALTAAGYSAPFDFPIAGIDATENGLLAVGDGTLTATFDQSPSKMTNYCFEIAFAILQDTDMPEEVKDFTWIYKAEMVTADNVDDFK</sequence>
<dbReference type="CDD" id="cd01536">
    <property type="entry name" value="PBP1_ABC_sugar_binding-like"/>
    <property type="match status" value="1"/>
</dbReference>
<reference evidence="6" key="1">
    <citation type="submission" date="2009-02" db="EMBL/GenBank/DDBJ databases">
        <authorList>
            <person name="Fulton L."/>
            <person name="Clifton S."/>
            <person name="Fulton B."/>
            <person name="Xu J."/>
            <person name="Minx P."/>
            <person name="Pepin K.H."/>
            <person name="Johnson M."/>
            <person name="Bhonagiri V."/>
            <person name="Nash W.E."/>
            <person name="Mardis E.R."/>
            <person name="Wilson R.K."/>
        </authorList>
    </citation>
    <scope>NUCLEOTIDE SEQUENCE [LARGE SCALE GENOMIC DNA]</scope>
    <source>
        <strain evidence="6">DSM 15053</strain>
    </source>
</reference>
<dbReference type="SUPFAM" id="SSF53822">
    <property type="entry name" value="Periplasmic binding protein-like I"/>
    <property type="match status" value="1"/>
</dbReference>
<accession>C0C2H6</accession>
<evidence type="ECO:0000259" key="5">
    <source>
        <dbReference type="Pfam" id="PF13407"/>
    </source>
</evidence>
<dbReference type="GO" id="GO:0030246">
    <property type="term" value="F:carbohydrate binding"/>
    <property type="evidence" value="ECO:0007669"/>
    <property type="project" value="UniProtKB-ARBA"/>
</dbReference>
<dbReference type="PANTHER" id="PTHR46847:SF1">
    <property type="entry name" value="D-ALLOSE-BINDING PERIPLASMIC PROTEIN-RELATED"/>
    <property type="match status" value="1"/>
</dbReference>
<comment type="subcellular location">
    <subcellularLocation>
        <location evidence="1">Cell envelope</location>
    </subcellularLocation>
</comment>
<organism evidence="6 7">
    <name type="scientific">[Clostridium] hylemonae DSM 15053</name>
    <dbReference type="NCBI Taxonomy" id="553973"/>
    <lineage>
        <taxon>Bacteria</taxon>
        <taxon>Bacillati</taxon>
        <taxon>Bacillota</taxon>
        <taxon>Clostridia</taxon>
        <taxon>Lachnospirales</taxon>
        <taxon>Lachnospiraceae</taxon>
    </lineage>
</organism>
<evidence type="ECO:0000256" key="2">
    <source>
        <dbReference type="ARBA" id="ARBA00007639"/>
    </source>
</evidence>
<feature type="chain" id="PRO_5030166716" description="Periplasmic binding protein domain-containing protein" evidence="4">
    <location>
        <begin position="24"/>
        <end position="342"/>
    </location>
</feature>
<comment type="caution">
    <text evidence="6">The sequence shown here is derived from an EMBL/GenBank/DDBJ whole genome shotgun (WGS) entry which is preliminary data.</text>
</comment>
<dbReference type="InterPro" id="IPR025997">
    <property type="entry name" value="SBP_2_dom"/>
</dbReference>
<evidence type="ECO:0000256" key="3">
    <source>
        <dbReference type="ARBA" id="ARBA00022729"/>
    </source>
</evidence>
<proteinExistence type="inferred from homology"/>
<feature type="signal peptide" evidence="4">
    <location>
        <begin position="1"/>
        <end position="23"/>
    </location>
</feature>
<dbReference type="Proteomes" id="UP000004893">
    <property type="component" value="Unassembled WGS sequence"/>
</dbReference>
<keyword evidence="3 4" id="KW-0732">Signal</keyword>
<reference evidence="6" key="2">
    <citation type="submission" date="2013-06" db="EMBL/GenBank/DDBJ databases">
        <title>Draft genome sequence of Clostridium hylemonae (DSM 15053).</title>
        <authorList>
            <person name="Sudarsanam P."/>
            <person name="Ley R."/>
            <person name="Guruge J."/>
            <person name="Turnbaugh P.J."/>
            <person name="Mahowald M."/>
            <person name="Liep D."/>
            <person name="Gordon J."/>
        </authorList>
    </citation>
    <scope>NUCLEOTIDE SEQUENCE</scope>
    <source>
        <strain evidence="6">DSM 15053</strain>
    </source>
</reference>